<dbReference type="EMBL" id="CM037152">
    <property type="protein sequence ID" value="KAH7832976.1"/>
    <property type="molecule type" value="Genomic_DNA"/>
</dbReference>
<comment type="caution">
    <text evidence="1">The sequence shown here is derived from an EMBL/GenBank/DDBJ whole genome shotgun (WGS) entry which is preliminary data.</text>
</comment>
<accession>A0ACB7WX72</accession>
<gene>
    <name evidence="1" type="ORF">Vadar_001932</name>
</gene>
<organism evidence="1 2">
    <name type="scientific">Vaccinium darrowii</name>
    <dbReference type="NCBI Taxonomy" id="229202"/>
    <lineage>
        <taxon>Eukaryota</taxon>
        <taxon>Viridiplantae</taxon>
        <taxon>Streptophyta</taxon>
        <taxon>Embryophyta</taxon>
        <taxon>Tracheophyta</taxon>
        <taxon>Spermatophyta</taxon>
        <taxon>Magnoliopsida</taxon>
        <taxon>eudicotyledons</taxon>
        <taxon>Gunneridae</taxon>
        <taxon>Pentapetalae</taxon>
        <taxon>asterids</taxon>
        <taxon>Ericales</taxon>
        <taxon>Ericaceae</taxon>
        <taxon>Vaccinioideae</taxon>
        <taxon>Vaccinieae</taxon>
        <taxon>Vaccinium</taxon>
    </lineage>
</organism>
<evidence type="ECO:0000313" key="1">
    <source>
        <dbReference type="EMBL" id="KAH7832976.1"/>
    </source>
</evidence>
<sequence>MCNLDLRLLIPALIKLTLFLLQQNQPNLDMNSNNWFFSIVIIVTLIIFLITSVKLPLSVTAQPIQVRAGDFSFLLFISLLCSVFLPQPVFWFGFVIIICLSPCHGFLSEFLFRIRDILRAIPVLIITCLLQNHQRQDEGEIDNSPQVQVVVVADDDVGGNPILLEQHSSEPDTVVVVQP</sequence>
<keyword evidence="2" id="KW-1185">Reference proteome</keyword>
<name>A0ACB7WX72_9ERIC</name>
<reference evidence="1 2" key="1">
    <citation type="journal article" date="2021" name="Hortic Res">
        <title>High-quality reference genome and annotation aids understanding of berry development for evergreen blueberry (Vaccinium darrowii).</title>
        <authorList>
            <person name="Yu J."/>
            <person name="Hulse-Kemp A.M."/>
            <person name="Babiker E."/>
            <person name="Staton M."/>
        </authorList>
    </citation>
    <scope>NUCLEOTIDE SEQUENCE [LARGE SCALE GENOMIC DNA]</scope>
    <source>
        <strain evidence="2">cv. NJ 8807/NJ 8810</strain>
        <tissue evidence="1">Young leaf</tissue>
    </source>
</reference>
<proteinExistence type="predicted"/>
<evidence type="ECO:0000313" key="2">
    <source>
        <dbReference type="Proteomes" id="UP000828048"/>
    </source>
</evidence>
<protein>
    <submittedName>
        <fullName evidence="1">Uncharacterized protein</fullName>
    </submittedName>
</protein>
<dbReference type="Proteomes" id="UP000828048">
    <property type="component" value="Chromosome 2"/>
</dbReference>